<dbReference type="RefSeq" id="WP_133287924.1">
    <property type="nucleotide sequence ID" value="NZ_SMSJ01000006.1"/>
</dbReference>
<dbReference type="AlphaFoldDB" id="A0A4R5QJC6"/>
<dbReference type="PROSITE" id="PS51404">
    <property type="entry name" value="DYP_PEROXIDASE"/>
    <property type="match status" value="1"/>
</dbReference>
<evidence type="ECO:0000313" key="9">
    <source>
        <dbReference type="Proteomes" id="UP000295096"/>
    </source>
</evidence>
<keyword evidence="3" id="KW-0349">Heme</keyword>
<evidence type="ECO:0000256" key="2">
    <source>
        <dbReference type="ARBA" id="ARBA00022559"/>
    </source>
</evidence>
<protein>
    <recommendedName>
        <fullName evidence="10">Peroxidase</fullName>
    </recommendedName>
</protein>
<name>A0A4R5QJC6_9PROT</name>
<dbReference type="GO" id="GO:0005829">
    <property type="term" value="C:cytosol"/>
    <property type="evidence" value="ECO:0007669"/>
    <property type="project" value="TreeGrafter"/>
</dbReference>
<proteinExistence type="predicted"/>
<dbReference type="GO" id="GO:0046872">
    <property type="term" value="F:metal ion binding"/>
    <property type="evidence" value="ECO:0007669"/>
    <property type="project" value="UniProtKB-KW"/>
</dbReference>
<evidence type="ECO:0008006" key="10">
    <source>
        <dbReference type="Google" id="ProtNLM"/>
    </source>
</evidence>
<comment type="caution">
    <text evidence="8">The sequence shown here is derived from an EMBL/GenBank/DDBJ whole genome shotgun (WGS) entry which is preliminary data.</text>
</comment>
<keyword evidence="5" id="KW-0560">Oxidoreductase</keyword>
<dbReference type="GO" id="GO:0004601">
    <property type="term" value="F:peroxidase activity"/>
    <property type="evidence" value="ECO:0007669"/>
    <property type="project" value="UniProtKB-KW"/>
</dbReference>
<evidence type="ECO:0000256" key="3">
    <source>
        <dbReference type="ARBA" id="ARBA00022617"/>
    </source>
</evidence>
<evidence type="ECO:0000256" key="1">
    <source>
        <dbReference type="ARBA" id="ARBA00001970"/>
    </source>
</evidence>
<keyword evidence="6" id="KW-0408">Iron</keyword>
<accession>A0A4R5QJC6</accession>
<dbReference type="InterPro" id="IPR006314">
    <property type="entry name" value="Dyp_peroxidase"/>
</dbReference>
<dbReference type="PANTHER" id="PTHR30521:SF4">
    <property type="entry name" value="DEFERROCHELATASE"/>
    <property type="match status" value="1"/>
</dbReference>
<dbReference type="InterPro" id="IPR011008">
    <property type="entry name" value="Dimeric_a/b-barrel"/>
</dbReference>
<evidence type="ECO:0000256" key="6">
    <source>
        <dbReference type="ARBA" id="ARBA00023004"/>
    </source>
</evidence>
<evidence type="ECO:0000256" key="5">
    <source>
        <dbReference type="ARBA" id="ARBA00023002"/>
    </source>
</evidence>
<keyword evidence="4" id="KW-0479">Metal-binding</keyword>
<keyword evidence="9" id="KW-1185">Reference proteome</keyword>
<keyword evidence="2" id="KW-0575">Peroxidase</keyword>
<dbReference type="GO" id="GO:0020037">
    <property type="term" value="F:heme binding"/>
    <property type="evidence" value="ECO:0007669"/>
    <property type="project" value="InterPro"/>
</dbReference>
<reference evidence="8 9" key="1">
    <citation type="journal article" date="2016" name="J. Microbiol.">
        <title>Dankookia rubra gen. nov., sp. nov., an alphaproteobacterium isolated from sediment of a shallow stream.</title>
        <authorList>
            <person name="Kim W.H."/>
            <person name="Kim D.H."/>
            <person name="Kang K."/>
            <person name="Ahn T.Y."/>
        </authorList>
    </citation>
    <scope>NUCLEOTIDE SEQUENCE [LARGE SCALE GENOMIC DNA]</scope>
    <source>
        <strain evidence="8 9">JCM30602</strain>
    </source>
</reference>
<evidence type="ECO:0000256" key="4">
    <source>
        <dbReference type="ARBA" id="ARBA00022723"/>
    </source>
</evidence>
<feature type="region of interest" description="Disordered" evidence="7">
    <location>
        <begin position="221"/>
        <end position="245"/>
    </location>
</feature>
<dbReference type="SUPFAM" id="SSF54909">
    <property type="entry name" value="Dimeric alpha+beta barrel"/>
    <property type="match status" value="1"/>
</dbReference>
<evidence type="ECO:0000256" key="7">
    <source>
        <dbReference type="SAM" id="MobiDB-lite"/>
    </source>
</evidence>
<gene>
    <name evidence="8" type="ORF">E2C06_07215</name>
</gene>
<dbReference type="Proteomes" id="UP000295096">
    <property type="component" value="Unassembled WGS sequence"/>
</dbReference>
<sequence>MPGLNPLLDAPIRWKAAATDPDLRDLLEDLQANILKGHGRHHAAHLFLSFKGMTPDAVAEVVRTLGRYCTSAYAQLRTNKRYPPHLDGGPVRCLFLSAGGYTALGGHATMPAGAAFAAGMAARQSILNDPPRAAWDKVGWRDHAPDAMFLVANADAAAVTRDLEDVEGWLNGTGVRILVIERGLQQTRQFRPNAKPEGVEHFGYVDGRSQPLFLEEDLEPEEASVAAEPRGAGDTGAPWSPRFKPSQFIVADPNGRRSHSAGSYFVFRKLEQDVRGFNKAEDDLGKALFGANATQVQLDRAGAMVVGRFEDGTPLVLHPSEQEQAVPNGFTYAGDPDGAKCPFHAHIRKTNPRGDIQRELNLPDNTGDRKPIMARRGITYGAKRPMSKDGREFDDAGREPVHDSGLLFMAYMADLEAQFEFTQQSWADNPDFVGNLNAAKGRPPTGVDPVIGQTGTASQRQHTYLDGHTQGASPSVQSFAQFVHMKGGEYFFAPSLSFLRGVGL</sequence>
<dbReference type="PANTHER" id="PTHR30521">
    <property type="entry name" value="DEFERROCHELATASE/PEROXIDASE"/>
    <property type="match status" value="1"/>
</dbReference>
<comment type="cofactor">
    <cofactor evidence="1">
        <name>heme b</name>
        <dbReference type="ChEBI" id="CHEBI:60344"/>
    </cofactor>
</comment>
<dbReference type="EMBL" id="SMSJ01000006">
    <property type="protein sequence ID" value="TDH63163.1"/>
    <property type="molecule type" value="Genomic_DNA"/>
</dbReference>
<evidence type="ECO:0000313" key="8">
    <source>
        <dbReference type="EMBL" id="TDH63163.1"/>
    </source>
</evidence>
<organism evidence="8 9">
    <name type="scientific">Dankookia rubra</name>
    <dbReference type="NCBI Taxonomy" id="1442381"/>
    <lineage>
        <taxon>Bacteria</taxon>
        <taxon>Pseudomonadati</taxon>
        <taxon>Pseudomonadota</taxon>
        <taxon>Alphaproteobacteria</taxon>
        <taxon>Acetobacterales</taxon>
        <taxon>Roseomonadaceae</taxon>
        <taxon>Dankookia</taxon>
    </lineage>
</organism>
<dbReference type="OrthoDB" id="236246at2"/>